<organism evidence="1">
    <name type="scientific">bioreactor metagenome</name>
    <dbReference type="NCBI Taxonomy" id="1076179"/>
    <lineage>
        <taxon>unclassified sequences</taxon>
        <taxon>metagenomes</taxon>
        <taxon>ecological metagenomes</taxon>
    </lineage>
</organism>
<dbReference type="EMBL" id="VSSQ01063363">
    <property type="protein sequence ID" value="MPN16413.1"/>
    <property type="molecule type" value="Genomic_DNA"/>
</dbReference>
<sequence>MDKETKTILEKIMQYGKRHNAEVYHHIPPGYSVILGASTAPVGSVWICNGKSRFSGERQKALVLEAWLLDEVCCWPTQPAPPTD</sequence>
<protein>
    <submittedName>
        <fullName evidence="1">Uncharacterized protein</fullName>
    </submittedName>
</protein>
<accession>A0A645FWW2</accession>
<reference evidence="1" key="1">
    <citation type="submission" date="2019-08" db="EMBL/GenBank/DDBJ databases">
        <authorList>
            <person name="Kucharzyk K."/>
            <person name="Murdoch R.W."/>
            <person name="Higgins S."/>
            <person name="Loffler F."/>
        </authorList>
    </citation>
    <scope>NUCLEOTIDE SEQUENCE</scope>
</reference>
<proteinExistence type="predicted"/>
<comment type="caution">
    <text evidence="1">The sequence shown here is derived from an EMBL/GenBank/DDBJ whole genome shotgun (WGS) entry which is preliminary data.</text>
</comment>
<dbReference type="AlphaFoldDB" id="A0A645FWW2"/>
<gene>
    <name evidence="1" type="ORF">SDC9_163753</name>
</gene>
<evidence type="ECO:0000313" key="1">
    <source>
        <dbReference type="EMBL" id="MPN16413.1"/>
    </source>
</evidence>
<name>A0A645FWW2_9ZZZZ</name>